<feature type="domain" description="Peptidase M28" evidence="2">
    <location>
        <begin position="259"/>
        <end position="462"/>
    </location>
</feature>
<comment type="caution">
    <text evidence="3">The sequence shown here is derived from an EMBL/GenBank/DDBJ whole genome shotgun (WGS) entry which is preliminary data.</text>
</comment>
<dbReference type="EMBL" id="LRPC01000001">
    <property type="protein sequence ID" value="KYG77711.1"/>
    <property type="molecule type" value="Genomic_DNA"/>
</dbReference>
<name>A0A150XG64_9BACT</name>
<evidence type="ECO:0000259" key="2">
    <source>
        <dbReference type="Pfam" id="PF04389"/>
    </source>
</evidence>
<reference evidence="3 4" key="1">
    <citation type="submission" date="2016-01" db="EMBL/GenBank/DDBJ databases">
        <title>Genome sequencing of Roseivirga spongicola UST030701-084.</title>
        <authorList>
            <person name="Selvaratnam C."/>
            <person name="Thevarajoo S."/>
            <person name="Goh K.M."/>
            <person name="Ee R."/>
            <person name="Chan K.-G."/>
            <person name="Chong C.S."/>
        </authorList>
    </citation>
    <scope>NUCLEOTIDE SEQUENCE [LARGE SCALE GENOMIC DNA]</scope>
    <source>
        <strain evidence="3 4">UST030701-084</strain>
    </source>
</reference>
<dbReference type="GO" id="GO:0004177">
    <property type="term" value="F:aminopeptidase activity"/>
    <property type="evidence" value="ECO:0007669"/>
    <property type="project" value="UniProtKB-KW"/>
</dbReference>
<organism evidence="3 4">
    <name type="scientific">Roseivirga spongicola</name>
    <dbReference type="NCBI Taxonomy" id="333140"/>
    <lineage>
        <taxon>Bacteria</taxon>
        <taxon>Pseudomonadati</taxon>
        <taxon>Bacteroidota</taxon>
        <taxon>Cytophagia</taxon>
        <taxon>Cytophagales</taxon>
        <taxon>Roseivirgaceae</taxon>
        <taxon>Roseivirga</taxon>
    </lineage>
</organism>
<dbReference type="AlphaFoldDB" id="A0A150XG64"/>
<dbReference type="Pfam" id="PF04389">
    <property type="entry name" value="Peptidase_M28"/>
    <property type="match status" value="1"/>
</dbReference>
<dbReference type="PANTHER" id="PTHR12147:SF26">
    <property type="entry name" value="PEPTIDASE M28 DOMAIN-CONTAINING PROTEIN"/>
    <property type="match status" value="1"/>
</dbReference>
<dbReference type="Gene3D" id="3.40.630.10">
    <property type="entry name" value="Zn peptidases"/>
    <property type="match status" value="2"/>
</dbReference>
<dbReference type="InterPro" id="IPR045175">
    <property type="entry name" value="M28_fam"/>
</dbReference>
<proteinExistence type="predicted"/>
<keyword evidence="3" id="KW-0031">Aminopeptidase</keyword>
<dbReference type="GO" id="GO:0006508">
    <property type="term" value="P:proteolysis"/>
    <property type="evidence" value="ECO:0007669"/>
    <property type="project" value="InterPro"/>
</dbReference>
<dbReference type="SUPFAM" id="SSF52025">
    <property type="entry name" value="PA domain"/>
    <property type="match status" value="1"/>
</dbReference>
<feature type="signal peptide" evidence="1">
    <location>
        <begin position="1"/>
        <end position="21"/>
    </location>
</feature>
<dbReference type="STRING" id="333140.AWW68_02775"/>
<gene>
    <name evidence="3" type="ORF">AWW68_02775</name>
</gene>
<evidence type="ECO:0000313" key="3">
    <source>
        <dbReference type="EMBL" id="KYG77711.1"/>
    </source>
</evidence>
<keyword evidence="3" id="KW-0645">Protease</keyword>
<dbReference type="Gene3D" id="3.50.30.30">
    <property type="match status" value="1"/>
</dbReference>
<keyword evidence="1" id="KW-0732">Signal</keyword>
<dbReference type="PANTHER" id="PTHR12147">
    <property type="entry name" value="METALLOPEPTIDASE M28 FAMILY MEMBER"/>
    <property type="match status" value="1"/>
</dbReference>
<dbReference type="RefSeq" id="WP_068216346.1">
    <property type="nucleotide sequence ID" value="NZ_CP139724.1"/>
</dbReference>
<evidence type="ECO:0000256" key="1">
    <source>
        <dbReference type="SAM" id="SignalP"/>
    </source>
</evidence>
<dbReference type="SUPFAM" id="SSF53187">
    <property type="entry name" value="Zn-dependent exopeptidases"/>
    <property type="match status" value="1"/>
</dbReference>
<keyword evidence="4" id="KW-1185">Reference proteome</keyword>
<evidence type="ECO:0000313" key="4">
    <source>
        <dbReference type="Proteomes" id="UP000075606"/>
    </source>
</evidence>
<protein>
    <submittedName>
        <fullName evidence="3">Aminopeptidase</fullName>
    </submittedName>
</protein>
<dbReference type="Proteomes" id="UP000075606">
    <property type="component" value="Unassembled WGS sequence"/>
</dbReference>
<sequence length="498" mass="55523">MKNSKWKIWLGLVLITANACAQKTDLEKTEATVDQQTIKDHIYYLASDDLKGRNTGSEEIQVAANYLANQLESYGAQKVPGLEGYFQPVPLRIKTPASAGSLEYSGKSFDLNEDFIVLDGSSGDFEGEIVYLNYASEADFENAEVQGKIIFAKAGDGETTDRRSILDLSREKNERARAKGAAGLVEFYSSPSIPWGQLARSFNRANISIDSFEDKGELIPHLWLKDMDNANQRFMMTRSIKRASINIEGMVNEISKDKNVVAMVEGTDPELKDEFIMFSAHYDHIGVGAPNAEGDSIYNGTRDNAIGTVTVLSAAENIAKYPMRRSALFVMFTAEEKGLLGSRYLAENPVIPNNEIVFCWNSDNGGYNDTTISTIIGLERTTASQYIKDANVAFGLTAIDDPAGEQGLFDRSDNVSFARKGIPAPTYSLGFRAFDAEIMKYYHQQSDNPNTVDYEYLEKFFKSYVYASRMIGNADETPFWVEGDKYYETGVELYRKDN</sequence>
<keyword evidence="3" id="KW-0378">Hydrolase</keyword>
<dbReference type="OrthoDB" id="1521787at2"/>
<dbReference type="GO" id="GO:0008235">
    <property type="term" value="F:metalloexopeptidase activity"/>
    <property type="evidence" value="ECO:0007669"/>
    <property type="project" value="InterPro"/>
</dbReference>
<feature type="chain" id="PRO_5007574721" evidence="1">
    <location>
        <begin position="22"/>
        <end position="498"/>
    </location>
</feature>
<accession>A0A150XG64</accession>
<dbReference type="InterPro" id="IPR007484">
    <property type="entry name" value="Peptidase_M28"/>
</dbReference>
<dbReference type="InterPro" id="IPR046450">
    <property type="entry name" value="PA_dom_sf"/>
</dbReference>